<dbReference type="PANTHER" id="PTHR39401:SF1">
    <property type="entry name" value="SNOAL-LIKE DOMAIN-CONTAINING PROTEIN"/>
    <property type="match status" value="1"/>
</dbReference>
<dbReference type="Proteomes" id="UP000250140">
    <property type="component" value="Unassembled WGS sequence"/>
</dbReference>
<dbReference type="PANTHER" id="PTHR39401">
    <property type="entry name" value="SNOAL-LIKE DOMAIN-CONTAINING PROTEIN"/>
    <property type="match status" value="1"/>
</dbReference>
<evidence type="ECO:0000313" key="2">
    <source>
        <dbReference type="Proteomes" id="UP000250140"/>
    </source>
</evidence>
<sequence>MTSYASDYPDLPFDPIYKKHFEDFYATSDTPDAHEKYVEFFTPDATVVMASKRAEGKAEILALRKGMWEKVQSRLHKPLKIFPYGPNANEVMLFGTVQYGLKAGGQSSVEWAAYARLKKVDGSVKMDFYQVYLDTAAQSQAK</sequence>
<dbReference type="SUPFAM" id="SSF54427">
    <property type="entry name" value="NTF2-like"/>
    <property type="match status" value="1"/>
</dbReference>
<protein>
    <submittedName>
        <fullName evidence="1">Uncharacterized protein</fullName>
    </submittedName>
</protein>
<dbReference type="InterPro" id="IPR032710">
    <property type="entry name" value="NTF2-like_dom_sf"/>
</dbReference>
<dbReference type="OrthoDB" id="3468019at2759"/>
<dbReference type="EMBL" id="KV749718">
    <property type="protein sequence ID" value="OCL08089.1"/>
    <property type="molecule type" value="Genomic_DNA"/>
</dbReference>
<accession>A0A8E2JT06</accession>
<dbReference type="Gene3D" id="3.10.450.50">
    <property type="match status" value="1"/>
</dbReference>
<evidence type="ECO:0000313" key="1">
    <source>
        <dbReference type="EMBL" id="OCL08089.1"/>
    </source>
</evidence>
<gene>
    <name evidence="1" type="ORF">AOQ84DRAFT_340897</name>
</gene>
<name>A0A8E2JT06_9PEZI</name>
<reference evidence="1 2" key="1">
    <citation type="journal article" date="2016" name="Nat. Commun.">
        <title>Ectomycorrhizal ecology is imprinted in the genome of the dominant symbiotic fungus Cenococcum geophilum.</title>
        <authorList>
            <consortium name="DOE Joint Genome Institute"/>
            <person name="Peter M."/>
            <person name="Kohler A."/>
            <person name="Ohm R.A."/>
            <person name="Kuo A."/>
            <person name="Krutzmann J."/>
            <person name="Morin E."/>
            <person name="Arend M."/>
            <person name="Barry K.W."/>
            <person name="Binder M."/>
            <person name="Choi C."/>
            <person name="Clum A."/>
            <person name="Copeland A."/>
            <person name="Grisel N."/>
            <person name="Haridas S."/>
            <person name="Kipfer T."/>
            <person name="LaButti K."/>
            <person name="Lindquist E."/>
            <person name="Lipzen A."/>
            <person name="Maire R."/>
            <person name="Meier B."/>
            <person name="Mihaltcheva S."/>
            <person name="Molinier V."/>
            <person name="Murat C."/>
            <person name="Poggeler S."/>
            <person name="Quandt C.A."/>
            <person name="Sperisen C."/>
            <person name="Tritt A."/>
            <person name="Tisserant E."/>
            <person name="Crous P.W."/>
            <person name="Henrissat B."/>
            <person name="Nehls U."/>
            <person name="Egli S."/>
            <person name="Spatafora J.W."/>
            <person name="Grigoriev I.V."/>
            <person name="Martin F.M."/>
        </authorList>
    </citation>
    <scope>NUCLEOTIDE SEQUENCE [LARGE SCALE GENOMIC DNA]</scope>
    <source>
        <strain evidence="1 2">CBS 207.34</strain>
    </source>
</reference>
<keyword evidence="2" id="KW-1185">Reference proteome</keyword>
<dbReference type="AlphaFoldDB" id="A0A8E2JT06"/>
<organism evidence="1 2">
    <name type="scientific">Glonium stellatum</name>
    <dbReference type="NCBI Taxonomy" id="574774"/>
    <lineage>
        <taxon>Eukaryota</taxon>
        <taxon>Fungi</taxon>
        <taxon>Dikarya</taxon>
        <taxon>Ascomycota</taxon>
        <taxon>Pezizomycotina</taxon>
        <taxon>Dothideomycetes</taxon>
        <taxon>Pleosporomycetidae</taxon>
        <taxon>Gloniales</taxon>
        <taxon>Gloniaceae</taxon>
        <taxon>Glonium</taxon>
    </lineage>
</organism>
<proteinExistence type="predicted"/>